<evidence type="ECO:0000313" key="3">
    <source>
        <dbReference type="Proteomes" id="UP000215914"/>
    </source>
</evidence>
<dbReference type="EMBL" id="CM007894">
    <property type="protein sequence ID" value="OTG26508.1"/>
    <property type="molecule type" value="Genomic_DNA"/>
</dbReference>
<reference evidence="1" key="3">
    <citation type="submission" date="2020-06" db="EMBL/GenBank/DDBJ databases">
        <title>Helianthus annuus Genome sequencing and assembly Release 2.</title>
        <authorList>
            <person name="Gouzy J."/>
            <person name="Langlade N."/>
            <person name="Munos S."/>
        </authorList>
    </citation>
    <scope>NUCLEOTIDE SEQUENCE</scope>
    <source>
        <tissue evidence="1">Leaves</tissue>
    </source>
</reference>
<organism evidence="2 3">
    <name type="scientific">Helianthus annuus</name>
    <name type="common">Common sunflower</name>
    <dbReference type="NCBI Taxonomy" id="4232"/>
    <lineage>
        <taxon>Eukaryota</taxon>
        <taxon>Viridiplantae</taxon>
        <taxon>Streptophyta</taxon>
        <taxon>Embryophyta</taxon>
        <taxon>Tracheophyta</taxon>
        <taxon>Spermatophyta</taxon>
        <taxon>Magnoliopsida</taxon>
        <taxon>eudicotyledons</taxon>
        <taxon>Gunneridae</taxon>
        <taxon>Pentapetalae</taxon>
        <taxon>asterids</taxon>
        <taxon>campanulids</taxon>
        <taxon>Asterales</taxon>
        <taxon>Asteraceae</taxon>
        <taxon>Asteroideae</taxon>
        <taxon>Heliantheae alliance</taxon>
        <taxon>Heliantheae</taxon>
        <taxon>Helianthus</taxon>
    </lineage>
</organism>
<protein>
    <submittedName>
        <fullName evidence="2">Uncharacterized protein</fullName>
    </submittedName>
</protein>
<proteinExistence type="predicted"/>
<reference evidence="2" key="2">
    <citation type="submission" date="2017-02" db="EMBL/GenBank/DDBJ databases">
        <title>Sunflower complete genome.</title>
        <authorList>
            <person name="Langlade N."/>
            <person name="Munos S."/>
        </authorList>
    </citation>
    <scope>NUCLEOTIDE SEQUENCE [LARGE SCALE GENOMIC DNA]</scope>
    <source>
        <tissue evidence="2">Leaves</tissue>
    </source>
</reference>
<gene>
    <name evidence="2" type="ORF">HannXRQ_Chr05g0159471</name>
    <name evidence="1" type="ORF">HanXRQr2_Chr05g0233811</name>
</gene>
<dbReference type="InParanoid" id="A0A251UT27"/>
<dbReference type="EMBL" id="MNCJ02000320">
    <property type="protein sequence ID" value="KAF5807446.1"/>
    <property type="molecule type" value="Genomic_DNA"/>
</dbReference>
<sequence>MQCKLHMSKYRCSYGLEKRNWSTEVNHGYYMYYEQQVIRWMDVDISIHLHNYVVQPRFKRDREIYPSLNI</sequence>
<keyword evidence="3" id="KW-1185">Reference proteome</keyword>
<evidence type="ECO:0000313" key="1">
    <source>
        <dbReference type="EMBL" id="KAF5807446.1"/>
    </source>
</evidence>
<reference evidence="1 3" key="1">
    <citation type="journal article" date="2017" name="Nature">
        <title>The sunflower genome provides insights into oil metabolism, flowering and Asterid evolution.</title>
        <authorList>
            <person name="Badouin H."/>
            <person name="Gouzy J."/>
            <person name="Grassa C.J."/>
            <person name="Murat F."/>
            <person name="Staton S.E."/>
            <person name="Cottret L."/>
            <person name="Lelandais-Briere C."/>
            <person name="Owens G.L."/>
            <person name="Carrere S."/>
            <person name="Mayjonade B."/>
            <person name="Legrand L."/>
            <person name="Gill N."/>
            <person name="Kane N.C."/>
            <person name="Bowers J.E."/>
            <person name="Hubner S."/>
            <person name="Bellec A."/>
            <person name="Berard A."/>
            <person name="Berges H."/>
            <person name="Blanchet N."/>
            <person name="Boniface M.C."/>
            <person name="Brunel D."/>
            <person name="Catrice O."/>
            <person name="Chaidir N."/>
            <person name="Claudel C."/>
            <person name="Donnadieu C."/>
            <person name="Faraut T."/>
            <person name="Fievet G."/>
            <person name="Helmstetter N."/>
            <person name="King M."/>
            <person name="Knapp S.J."/>
            <person name="Lai Z."/>
            <person name="Le Paslier M.C."/>
            <person name="Lippi Y."/>
            <person name="Lorenzon L."/>
            <person name="Mandel J.R."/>
            <person name="Marage G."/>
            <person name="Marchand G."/>
            <person name="Marquand E."/>
            <person name="Bret-Mestries E."/>
            <person name="Morien E."/>
            <person name="Nambeesan S."/>
            <person name="Nguyen T."/>
            <person name="Pegot-Espagnet P."/>
            <person name="Pouilly N."/>
            <person name="Raftis F."/>
            <person name="Sallet E."/>
            <person name="Schiex T."/>
            <person name="Thomas J."/>
            <person name="Vandecasteele C."/>
            <person name="Vares D."/>
            <person name="Vear F."/>
            <person name="Vautrin S."/>
            <person name="Crespi M."/>
            <person name="Mangin B."/>
            <person name="Burke J.M."/>
            <person name="Salse J."/>
            <person name="Munos S."/>
            <person name="Vincourt P."/>
            <person name="Rieseberg L.H."/>
            <person name="Langlade N.B."/>
        </authorList>
    </citation>
    <scope>NUCLEOTIDE SEQUENCE [LARGE SCALE GENOMIC DNA]</scope>
    <source>
        <strain evidence="3">cv. SF193</strain>
        <tissue evidence="1">Leaves</tissue>
    </source>
</reference>
<name>A0A251UT27_HELAN</name>
<evidence type="ECO:0000313" key="2">
    <source>
        <dbReference type="EMBL" id="OTG26508.1"/>
    </source>
</evidence>
<dbReference type="Proteomes" id="UP000215914">
    <property type="component" value="Chromosome 5"/>
</dbReference>
<accession>A0A251UT27</accession>
<dbReference type="Gramene" id="mRNA:HanXRQr2_Chr05g0233811">
    <property type="protein sequence ID" value="mRNA:HanXRQr2_Chr05g0233811"/>
    <property type="gene ID" value="HanXRQr2_Chr05g0233811"/>
</dbReference>
<dbReference type="AlphaFoldDB" id="A0A251UT27"/>